<accession>F0ZA11</accession>
<evidence type="ECO:0000313" key="1">
    <source>
        <dbReference type="EMBL" id="EGC39212.1"/>
    </source>
</evidence>
<dbReference type="RefSeq" id="XP_003284239.1">
    <property type="nucleotide sequence ID" value="XM_003284191.1"/>
</dbReference>
<dbReference type="VEuPathDB" id="AmoebaDB:DICPUDRAFT_75221"/>
<proteinExistence type="predicted"/>
<reference evidence="2" key="1">
    <citation type="journal article" date="2011" name="Genome Biol.">
        <title>Comparative genomics of the social amoebae Dictyostelium discoideum and Dictyostelium purpureum.</title>
        <authorList>
            <consortium name="US DOE Joint Genome Institute (JGI-PGF)"/>
            <person name="Sucgang R."/>
            <person name="Kuo A."/>
            <person name="Tian X."/>
            <person name="Salerno W."/>
            <person name="Parikh A."/>
            <person name="Feasley C.L."/>
            <person name="Dalin E."/>
            <person name="Tu H."/>
            <person name="Huang E."/>
            <person name="Barry K."/>
            <person name="Lindquist E."/>
            <person name="Shapiro H."/>
            <person name="Bruce D."/>
            <person name="Schmutz J."/>
            <person name="Salamov A."/>
            <person name="Fey P."/>
            <person name="Gaudet P."/>
            <person name="Anjard C."/>
            <person name="Babu M.M."/>
            <person name="Basu S."/>
            <person name="Bushmanova Y."/>
            <person name="van der Wel H."/>
            <person name="Katoh-Kurasawa M."/>
            <person name="Dinh C."/>
            <person name="Coutinho P.M."/>
            <person name="Saito T."/>
            <person name="Elias M."/>
            <person name="Schaap P."/>
            <person name="Kay R.R."/>
            <person name="Henrissat B."/>
            <person name="Eichinger L."/>
            <person name="Rivero F."/>
            <person name="Putnam N.H."/>
            <person name="West C.M."/>
            <person name="Loomis W.F."/>
            <person name="Chisholm R.L."/>
            <person name="Shaulsky G."/>
            <person name="Strassmann J.E."/>
            <person name="Queller D.C."/>
            <person name="Kuspa A."/>
            <person name="Grigoriev I.V."/>
        </authorList>
    </citation>
    <scope>NUCLEOTIDE SEQUENCE [LARGE SCALE GENOMIC DNA]</scope>
    <source>
        <strain evidence="2">QSDP1</strain>
    </source>
</reference>
<sequence length="108" mass="13448">MYWCTEICRQEFFKTLEYIRERYRILIEIYKHLKKNEYGSFPKFDPDDIFCYYEGKDDEIQDKNFQDLFDVDILSLNISHLKKRTDIPKVWKEKKKETEIEIETEMEE</sequence>
<dbReference type="AlphaFoldDB" id="F0ZA11"/>
<keyword evidence="2" id="KW-1185">Reference proteome</keyword>
<protein>
    <submittedName>
        <fullName evidence="1">Uncharacterized protein</fullName>
    </submittedName>
</protein>
<dbReference type="InParanoid" id="F0ZA11"/>
<gene>
    <name evidence="1" type="ORF">DICPUDRAFT_75221</name>
</gene>
<organism evidence="1 2">
    <name type="scientific">Dictyostelium purpureum</name>
    <name type="common">Slime mold</name>
    <dbReference type="NCBI Taxonomy" id="5786"/>
    <lineage>
        <taxon>Eukaryota</taxon>
        <taxon>Amoebozoa</taxon>
        <taxon>Evosea</taxon>
        <taxon>Eumycetozoa</taxon>
        <taxon>Dictyostelia</taxon>
        <taxon>Dictyosteliales</taxon>
        <taxon>Dictyosteliaceae</taxon>
        <taxon>Dictyostelium</taxon>
    </lineage>
</organism>
<evidence type="ECO:0000313" key="2">
    <source>
        <dbReference type="Proteomes" id="UP000001064"/>
    </source>
</evidence>
<dbReference type="Proteomes" id="UP000001064">
    <property type="component" value="Unassembled WGS sequence"/>
</dbReference>
<dbReference type="EMBL" id="GL870961">
    <property type="protein sequence ID" value="EGC39212.1"/>
    <property type="molecule type" value="Genomic_DNA"/>
</dbReference>
<dbReference type="GeneID" id="10510144"/>
<dbReference type="FunCoup" id="F0ZA11">
    <property type="interactions" value="937"/>
</dbReference>
<dbReference type="KEGG" id="dpp:DICPUDRAFT_75221"/>
<name>F0ZA11_DICPU</name>